<dbReference type="OrthoDB" id="6434970at2759"/>
<dbReference type="InterPro" id="IPR001584">
    <property type="entry name" value="Integrase_cat-core"/>
</dbReference>
<dbReference type="InterPro" id="IPR036397">
    <property type="entry name" value="RNaseH_sf"/>
</dbReference>
<dbReference type="Pfam" id="PF17921">
    <property type="entry name" value="Integrase_H2C2"/>
    <property type="match status" value="1"/>
</dbReference>
<dbReference type="GO" id="GO:0003676">
    <property type="term" value="F:nucleic acid binding"/>
    <property type="evidence" value="ECO:0007669"/>
    <property type="project" value="InterPro"/>
</dbReference>
<dbReference type="Proteomes" id="UP000499080">
    <property type="component" value="Unassembled WGS sequence"/>
</dbReference>
<proteinExistence type="predicted"/>
<sequence>MHDVAESRLRSVTKHLLKENIFKAYDDVLRQWQRDGIIGTTLEDEISNPVHYLSHRILCGSAEKATLQIFTDASTYGYACYAFLRCEEEEEVKVSLVLAKARVAPVKKPTIPRLELLGAAIGVRIASTILEALKFPLKTYFWTDSMIVLGWITNTESWNTFVDPEDFVRPTVLPDNPIVRRLIYYAHKTLHHAGVQTILSHQRQQFWIPQDRRVVKEVFQKCATCRRYTSKPVVPVVPAPLPIDRINHVAAFEVTGADLAGPIYLKGGEKAWIVIFTCAVYRTIHLELVNSLSTEAFMQAMQRFFARRGRSSIMYTNNGTNFLGTSRALSNLNWQEIIAECAIQKIKWHFNPAAAPWYGGWWERMICIIKQLLRKVLGLSTKLLLRNELN</sequence>
<dbReference type="Gene3D" id="1.10.340.70">
    <property type="match status" value="1"/>
</dbReference>
<dbReference type="SUPFAM" id="SSF53098">
    <property type="entry name" value="Ribonuclease H-like"/>
    <property type="match status" value="1"/>
</dbReference>
<name>A0A4Y2DQS4_ARAVE</name>
<reference evidence="2 3" key="1">
    <citation type="journal article" date="2019" name="Sci. Rep.">
        <title>Orb-weaving spider Araneus ventricosus genome elucidates the spidroin gene catalogue.</title>
        <authorList>
            <person name="Kono N."/>
            <person name="Nakamura H."/>
            <person name="Ohtoshi R."/>
            <person name="Moran D.A.P."/>
            <person name="Shinohara A."/>
            <person name="Yoshida Y."/>
            <person name="Fujiwara M."/>
            <person name="Mori M."/>
            <person name="Tomita M."/>
            <person name="Arakawa K."/>
        </authorList>
    </citation>
    <scope>NUCLEOTIDE SEQUENCE [LARGE SCALE GENOMIC DNA]</scope>
</reference>
<feature type="domain" description="Integrase catalytic" evidence="1">
    <location>
        <begin position="238"/>
        <end position="390"/>
    </location>
</feature>
<protein>
    <recommendedName>
        <fullName evidence="1">Integrase catalytic domain-containing protein</fullName>
    </recommendedName>
</protein>
<organism evidence="2 3">
    <name type="scientific">Araneus ventricosus</name>
    <name type="common">Orbweaver spider</name>
    <name type="synonym">Epeira ventricosa</name>
    <dbReference type="NCBI Taxonomy" id="182803"/>
    <lineage>
        <taxon>Eukaryota</taxon>
        <taxon>Metazoa</taxon>
        <taxon>Ecdysozoa</taxon>
        <taxon>Arthropoda</taxon>
        <taxon>Chelicerata</taxon>
        <taxon>Arachnida</taxon>
        <taxon>Araneae</taxon>
        <taxon>Araneomorphae</taxon>
        <taxon>Entelegynae</taxon>
        <taxon>Araneoidea</taxon>
        <taxon>Araneidae</taxon>
        <taxon>Araneus</taxon>
    </lineage>
</organism>
<evidence type="ECO:0000313" key="3">
    <source>
        <dbReference type="Proteomes" id="UP000499080"/>
    </source>
</evidence>
<dbReference type="GO" id="GO:0015074">
    <property type="term" value="P:DNA integration"/>
    <property type="evidence" value="ECO:0007669"/>
    <property type="project" value="InterPro"/>
</dbReference>
<dbReference type="Gene3D" id="3.30.420.10">
    <property type="entry name" value="Ribonuclease H-like superfamily/Ribonuclease H"/>
    <property type="match status" value="1"/>
</dbReference>
<evidence type="ECO:0000259" key="1">
    <source>
        <dbReference type="PROSITE" id="PS50994"/>
    </source>
</evidence>
<dbReference type="InterPro" id="IPR012337">
    <property type="entry name" value="RNaseH-like_sf"/>
</dbReference>
<gene>
    <name evidence="2" type="ORF">AVEN_75543_1</name>
</gene>
<dbReference type="PROSITE" id="PS50994">
    <property type="entry name" value="INTEGRASE"/>
    <property type="match status" value="1"/>
</dbReference>
<dbReference type="EMBL" id="BGPR01000398">
    <property type="protein sequence ID" value="GBM18134.1"/>
    <property type="molecule type" value="Genomic_DNA"/>
</dbReference>
<dbReference type="InterPro" id="IPR008042">
    <property type="entry name" value="Retrotrans_Pao"/>
</dbReference>
<comment type="caution">
    <text evidence="2">The sequence shown here is derived from an EMBL/GenBank/DDBJ whole genome shotgun (WGS) entry which is preliminary data.</text>
</comment>
<dbReference type="InterPro" id="IPR041588">
    <property type="entry name" value="Integrase_H2C2"/>
</dbReference>
<dbReference type="PANTHER" id="PTHR47331">
    <property type="entry name" value="PHD-TYPE DOMAIN-CONTAINING PROTEIN"/>
    <property type="match status" value="1"/>
</dbReference>
<accession>A0A4Y2DQS4</accession>
<keyword evidence="3" id="KW-1185">Reference proteome</keyword>
<dbReference type="AlphaFoldDB" id="A0A4Y2DQS4"/>
<dbReference type="Pfam" id="PF05380">
    <property type="entry name" value="Peptidase_A17"/>
    <property type="match status" value="1"/>
</dbReference>
<evidence type="ECO:0000313" key="2">
    <source>
        <dbReference type="EMBL" id="GBM18134.1"/>
    </source>
</evidence>